<evidence type="ECO:0000313" key="4">
    <source>
        <dbReference type="EMBL" id="MFC3886491.1"/>
    </source>
</evidence>
<dbReference type="InterPro" id="IPR014044">
    <property type="entry name" value="CAP_dom"/>
</dbReference>
<protein>
    <submittedName>
        <fullName evidence="4">CAP domain-containing protein</fullName>
    </submittedName>
</protein>
<dbReference type="CDD" id="cd05379">
    <property type="entry name" value="CAP_bacterial"/>
    <property type="match status" value="1"/>
</dbReference>
<organism evidence="4 5">
    <name type="scientific">Bacillus songklensis</name>
    <dbReference type="NCBI Taxonomy" id="1069116"/>
    <lineage>
        <taxon>Bacteria</taxon>
        <taxon>Bacillati</taxon>
        <taxon>Bacillota</taxon>
        <taxon>Bacilli</taxon>
        <taxon>Bacillales</taxon>
        <taxon>Bacillaceae</taxon>
        <taxon>Bacillus</taxon>
    </lineage>
</organism>
<feature type="signal peptide" evidence="1">
    <location>
        <begin position="1"/>
        <end position="22"/>
    </location>
</feature>
<dbReference type="Gene3D" id="3.40.33.10">
    <property type="entry name" value="CAP"/>
    <property type="match status" value="1"/>
</dbReference>
<dbReference type="EMBL" id="JBHRZT010000073">
    <property type="protein sequence ID" value="MFC3886491.1"/>
    <property type="molecule type" value="Genomic_DNA"/>
</dbReference>
<dbReference type="Pfam" id="PF00188">
    <property type="entry name" value="CAP"/>
    <property type="match status" value="1"/>
</dbReference>
<dbReference type="InterPro" id="IPR035940">
    <property type="entry name" value="CAP_sf"/>
</dbReference>
<dbReference type="RefSeq" id="WP_377918911.1">
    <property type="nucleotide sequence ID" value="NZ_JBHRZT010000073.1"/>
</dbReference>
<comment type="caution">
    <text evidence="4">The sequence shown here is derived from an EMBL/GenBank/DDBJ whole genome shotgun (WGS) entry which is preliminary data.</text>
</comment>
<feature type="chain" id="PRO_5045770113" evidence="1">
    <location>
        <begin position="23"/>
        <end position="490"/>
    </location>
</feature>
<name>A0ABV8BB65_9BACI</name>
<accession>A0ABV8BB65</accession>
<feature type="domain" description="SCP" evidence="2">
    <location>
        <begin position="371"/>
        <end position="480"/>
    </location>
</feature>
<dbReference type="PANTHER" id="PTHR31157">
    <property type="entry name" value="SCP DOMAIN-CONTAINING PROTEIN"/>
    <property type="match status" value="1"/>
</dbReference>
<gene>
    <name evidence="4" type="ORF">ACFOU2_24560</name>
</gene>
<dbReference type="Proteomes" id="UP001595752">
    <property type="component" value="Unassembled WGS sequence"/>
</dbReference>
<evidence type="ECO:0000256" key="1">
    <source>
        <dbReference type="SAM" id="SignalP"/>
    </source>
</evidence>
<feature type="domain" description="CAP-associated" evidence="3">
    <location>
        <begin position="219"/>
        <end position="354"/>
    </location>
</feature>
<dbReference type="SUPFAM" id="SSF55797">
    <property type="entry name" value="PR-1-like"/>
    <property type="match status" value="1"/>
</dbReference>
<evidence type="ECO:0000259" key="3">
    <source>
        <dbReference type="Pfam" id="PF14504"/>
    </source>
</evidence>
<evidence type="ECO:0000259" key="2">
    <source>
        <dbReference type="Pfam" id="PF00188"/>
    </source>
</evidence>
<dbReference type="InterPro" id="IPR029410">
    <property type="entry name" value="CAP_assoc"/>
</dbReference>
<dbReference type="PANTHER" id="PTHR31157:SF1">
    <property type="entry name" value="SCP DOMAIN-CONTAINING PROTEIN"/>
    <property type="match status" value="1"/>
</dbReference>
<dbReference type="Pfam" id="PF14504">
    <property type="entry name" value="CAP_assoc_N"/>
    <property type="match status" value="1"/>
</dbReference>
<proteinExistence type="predicted"/>
<reference evidence="5" key="1">
    <citation type="journal article" date="2019" name="Int. J. Syst. Evol. Microbiol.">
        <title>The Global Catalogue of Microorganisms (GCM) 10K type strain sequencing project: providing services to taxonomists for standard genome sequencing and annotation.</title>
        <authorList>
            <consortium name="The Broad Institute Genomics Platform"/>
            <consortium name="The Broad Institute Genome Sequencing Center for Infectious Disease"/>
            <person name="Wu L."/>
            <person name="Ma J."/>
        </authorList>
    </citation>
    <scope>NUCLEOTIDE SEQUENCE [LARGE SCALE GENOMIC DNA]</scope>
    <source>
        <strain evidence="5">CCUG 61889</strain>
    </source>
</reference>
<keyword evidence="1" id="KW-0732">Signal</keyword>
<keyword evidence="5" id="KW-1185">Reference proteome</keyword>
<evidence type="ECO:0000313" key="5">
    <source>
        <dbReference type="Proteomes" id="UP001595752"/>
    </source>
</evidence>
<sequence>MKRIITLVVMMAVLLNFTSNHSYGVSPSITAYHDFNEKAYWAQPATWAVEQGVMRGYVNEHLLKPYQVLTEGQYLTMLLRYLAPKELGDTPLSANHWSTAYQVAERYHLPVKGIAKANVPIRRGDTALILAQAVTGKVMTEEQAVKWMYDHQISTGYQTKQGTYPKTYESFHPNASLTRAQGVTMLYRFHASGLPESLKIVQRPVAPQSKDFAVNGITIGEAQSQVEASFGAPKRKGINEYGIVWNTYHQNYQQFFMTGYLNGKVAALYTDQNVFSTVKGIKIGSPKSAVRQAYGIPLKTIQKNGTSYVVEDDEYDMYLIQNFYVTFFYDLHNSQNVTAVQLTEKSVEDRKNGFYGMASDSLRQSFEWQLFDLVNATRAKNGLSILKWHDPISNTARKHSADMAKNDYFSHQNLQGLSPFQRMDRDGIQYSMAGENIAMGQFSSIFAHEALMNSLGHRKNILQPKWTYLGVGVAFNGSNVPYYDQNYFTP</sequence>